<dbReference type="EMBL" id="FUXI01000030">
    <property type="protein sequence ID" value="SKA03807.1"/>
    <property type="molecule type" value="Genomic_DNA"/>
</dbReference>
<protein>
    <submittedName>
        <fullName evidence="1">Uncharacterized protein</fullName>
    </submittedName>
</protein>
<dbReference type="Proteomes" id="UP000190328">
    <property type="component" value="Unassembled WGS sequence"/>
</dbReference>
<dbReference type="AlphaFoldDB" id="A0A1T4QJJ9"/>
<accession>A0A1T4QJJ9</accession>
<name>A0A1T4QJJ9_9ENTE</name>
<sequence>MSNRKLERFGMMSEGLGGREKLGNFGVLFEKIERKCGIL</sequence>
<evidence type="ECO:0000313" key="2">
    <source>
        <dbReference type="Proteomes" id="UP000190328"/>
    </source>
</evidence>
<proteinExistence type="predicted"/>
<reference evidence="2" key="1">
    <citation type="submission" date="2017-02" db="EMBL/GenBank/DDBJ databases">
        <authorList>
            <person name="Varghese N."/>
            <person name="Submissions S."/>
        </authorList>
    </citation>
    <scope>NUCLEOTIDE SEQUENCE [LARGE SCALE GENOMIC DNA]</scope>
    <source>
        <strain evidence="2">ATCC BAA-1030</strain>
    </source>
</reference>
<keyword evidence="2" id="KW-1185">Reference proteome</keyword>
<evidence type="ECO:0000313" key="1">
    <source>
        <dbReference type="EMBL" id="SKA03807.1"/>
    </source>
</evidence>
<gene>
    <name evidence="1" type="ORF">SAMN02745116_02212</name>
</gene>
<organism evidence="1 2">
    <name type="scientific">Pilibacter termitis</name>
    <dbReference type="NCBI Taxonomy" id="263852"/>
    <lineage>
        <taxon>Bacteria</taxon>
        <taxon>Bacillati</taxon>
        <taxon>Bacillota</taxon>
        <taxon>Bacilli</taxon>
        <taxon>Lactobacillales</taxon>
        <taxon>Enterococcaceae</taxon>
        <taxon>Pilibacter</taxon>
    </lineage>
</organism>
<dbReference type="STRING" id="263852.SAMN02745116_02212"/>